<dbReference type="Proteomes" id="UP000000787">
    <property type="component" value="Plasmid pHAU01"/>
</dbReference>
<evidence type="ECO:0000256" key="1">
    <source>
        <dbReference type="SAM" id="Phobius"/>
    </source>
</evidence>
<reference evidence="2 3" key="1">
    <citation type="journal article" date="2011" name="Stand. Genomic Sci.">
        <title>Complete genome sequence of the filamentous gliding predatory bacterium Herpetosiphon aurantiacus type strain (114-95(T)).</title>
        <authorList>
            <person name="Kiss H."/>
            <person name="Nett M."/>
            <person name="Domin N."/>
            <person name="Martin K."/>
            <person name="Maresca J.A."/>
            <person name="Copeland A."/>
            <person name="Lapidus A."/>
            <person name="Lucas S."/>
            <person name="Berry K.W."/>
            <person name="Glavina Del Rio T."/>
            <person name="Dalin E."/>
            <person name="Tice H."/>
            <person name="Pitluck S."/>
            <person name="Richardson P."/>
            <person name="Bruce D."/>
            <person name="Goodwin L."/>
            <person name="Han C."/>
            <person name="Detter J.C."/>
            <person name="Schmutz J."/>
            <person name="Brettin T."/>
            <person name="Land M."/>
            <person name="Hauser L."/>
            <person name="Kyrpides N.C."/>
            <person name="Ivanova N."/>
            <person name="Goker M."/>
            <person name="Woyke T."/>
            <person name="Klenk H.P."/>
            <person name="Bryant D.A."/>
        </authorList>
    </citation>
    <scope>NUCLEOTIDE SEQUENCE [LARGE SCALE GENOMIC DNA]</scope>
    <source>
        <strain evidence="3">ATCC 23779 / DSM 785 / 114-95</strain>
        <plasmid evidence="2">pHAU01</plasmid>
    </source>
</reference>
<dbReference type="AlphaFoldDB" id="A9B8V0"/>
<keyword evidence="1" id="KW-0472">Membrane</keyword>
<dbReference type="HOGENOM" id="CLU_1088917_0_0_0"/>
<keyword evidence="2" id="KW-0614">Plasmid</keyword>
<dbReference type="KEGG" id="hau:Haur_5136"/>
<dbReference type="InParanoid" id="A9B8V0"/>
<evidence type="ECO:0000313" key="2">
    <source>
        <dbReference type="EMBL" id="ABX07764.1"/>
    </source>
</evidence>
<name>A9B8V0_HERA2</name>
<geneLocation type="plasmid" evidence="2 3">
    <name>pHAU01</name>
</geneLocation>
<evidence type="ECO:0000313" key="3">
    <source>
        <dbReference type="Proteomes" id="UP000000787"/>
    </source>
</evidence>
<keyword evidence="1" id="KW-1133">Transmembrane helix</keyword>
<feature type="transmembrane region" description="Helical" evidence="1">
    <location>
        <begin position="224"/>
        <end position="246"/>
    </location>
</feature>
<feature type="transmembrane region" description="Helical" evidence="1">
    <location>
        <begin position="200"/>
        <end position="218"/>
    </location>
</feature>
<proteinExistence type="predicted"/>
<dbReference type="EMBL" id="CP000876">
    <property type="protein sequence ID" value="ABX07764.1"/>
    <property type="molecule type" value="Genomic_DNA"/>
</dbReference>
<keyword evidence="1" id="KW-0812">Transmembrane</keyword>
<gene>
    <name evidence="2" type="ordered locus">Haur_5136</name>
</gene>
<accession>A9B8V0</accession>
<sequence>MNKEANKHTFNNIGNGDQYIHAGDGDQYIYHSQYNSAYAEISIYQYTDALGQQIIFPKQKVPVRVSVNIRNLNNFVEKVYVIFEGYLYHQEKGGEYGYTSYEPYFSDNKFIQGNLFNILEKYRSGGLFLNDSTQKDILDVKLINIMTSNSESSKLEIFSGYLYCNSSIGINENVLNDIFITTATSMNNEVKITDSSKMTVFWLAWYFIICPIIVKLDVDSGSNIIISILKVYVISWVIALVIGIIMSHMRGKNYG</sequence>
<keyword evidence="3" id="KW-1185">Reference proteome</keyword>
<dbReference type="BioCyc" id="HAUR316274:GHYA-5198-MONOMER"/>
<organism evidence="2 3">
    <name type="scientific">Herpetosiphon aurantiacus (strain ATCC 23779 / DSM 785 / 114-95)</name>
    <dbReference type="NCBI Taxonomy" id="316274"/>
    <lineage>
        <taxon>Bacteria</taxon>
        <taxon>Bacillati</taxon>
        <taxon>Chloroflexota</taxon>
        <taxon>Chloroflexia</taxon>
        <taxon>Herpetosiphonales</taxon>
        <taxon>Herpetosiphonaceae</taxon>
        <taxon>Herpetosiphon</taxon>
    </lineage>
</organism>
<protein>
    <submittedName>
        <fullName evidence="2">Uncharacterized protein</fullName>
    </submittedName>
</protein>